<proteinExistence type="predicted"/>
<reference evidence="1" key="1">
    <citation type="journal article" date="2022" name="bioRxiv">
        <title>Genomics of Preaxostyla Flagellates Illuminates Evolutionary Transitions and the Path Towards Mitochondrial Loss.</title>
        <authorList>
            <person name="Novak L.V.F."/>
            <person name="Treitli S.C."/>
            <person name="Pyrih J."/>
            <person name="Halakuc P."/>
            <person name="Pipaliya S.V."/>
            <person name="Vacek V."/>
            <person name="Brzon O."/>
            <person name="Soukal P."/>
            <person name="Eme L."/>
            <person name="Dacks J.B."/>
            <person name="Karnkowska A."/>
            <person name="Elias M."/>
            <person name="Hampl V."/>
        </authorList>
    </citation>
    <scope>NUCLEOTIDE SEQUENCE</scope>
    <source>
        <strain evidence="1">RCP-MX</strain>
    </source>
</reference>
<sequence length="291" mass="33407">MINCLRVSRDLFETIFAFLCDAQTRLSRVLFPRGVPETAFMRALNNIIDARAGELYAAERYSVPPTSVLNFLSLCASLVANEDRSWGKGMRADYSMLVLVGNLWQTDFSQTSCFLRDSVRRFLAQDCKKNQKMLSQLGRDVLEFVRTLPALWEMDPPTQRAVMKLRTDVQKWRFLHVFLTDMLTHLTPTHLRHTMADEYPAPPSQSAPAAVGIGITPAPENRATLRDLYIAHLAEWERRKHRWSKATEELHQLTDTRKHGACALWTLCRPKAEQWAELGRFLEEVRADCAL</sequence>
<protein>
    <submittedName>
        <fullName evidence="1">Uncharacterized protein</fullName>
    </submittedName>
</protein>
<comment type="caution">
    <text evidence="1">The sequence shown here is derived from an EMBL/GenBank/DDBJ whole genome shotgun (WGS) entry which is preliminary data.</text>
</comment>
<evidence type="ECO:0000313" key="1">
    <source>
        <dbReference type="EMBL" id="KAJ4460210.1"/>
    </source>
</evidence>
<dbReference type="EMBL" id="JAPMOS010000014">
    <property type="protein sequence ID" value="KAJ4460210.1"/>
    <property type="molecule type" value="Genomic_DNA"/>
</dbReference>
<evidence type="ECO:0000313" key="2">
    <source>
        <dbReference type="Proteomes" id="UP001141327"/>
    </source>
</evidence>
<accession>A0ABQ8UM13</accession>
<name>A0ABQ8UM13_9EUKA</name>
<dbReference type="Proteomes" id="UP001141327">
    <property type="component" value="Unassembled WGS sequence"/>
</dbReference>
<keyword evidence="2" id="KW-1185">Reference proteome</keyword>
<gene>
    <name evidence="1" type="ORF">PAPYR_3599</name>
</gene>
<organism evidence="1 2">
    <name type="scientific">Paratrimastix pyriformis</name>
    <dbReference type="NCBI Taxonomy" id="342808"/>
    <lineage>
        <taxon>Eukaryota</taxon>
        <taxon>Metamonada</taxon>
        <taxon>Preaxostyla</taxon>
        <taxon>Paratrimastigidae</taxon>
        <taxon>Paratrimastix</taxon>
    </lineage>
</organism>